<feature type="transmembrane region" description="Helical" evidence="8">
    <location>
        <begin position="233"/>
        <end position="252"/>
    </location>
</feature>
<dbReference type="InterPro" id="IPR050277">
    <property type="entry name" value="Sodium:Solute_Symporter"/>
</dbReference>
<keyword evidence="6 8" id="KW-0472">Membrane</keyword>
<dbReference type="EMBL" id="JBHTIW010000007">
    <property type="protein sequence ID" value="MFD0920502.1"/>
    <property type="molecule type" value="Genomic_DNA"/>
</dbReference>
<keyword evidence="3" id="KW-0813">Transport</keyword>
<evidence type="ECO:0000256" key="7">
    <source>
        <dbReference type="RuleBase" id="RU362091"/>
    </source>
</evidence>
<evidence type="ECO:0000256" key="5">
    <source>
        <dbReference type="ARBA" id="ARBA00022989"/>
    </source>
</evidence>
<dbReference type="InterPro" id="IPR038377">
    <property type="entry name" value="Na/Glc_symporter_sf"/>
</dbReference>
<keyword evidence="5 8" id="KW-1133">Transmembrane helix</keyword>
<evidence type="ECO:0000256" key="6">
    <source>
        <dbReference type="ARBA" id="ARBA00023136"/>
    </source>
</evidence>
<feature type="transmembrane region" description="Helical" evidence="8">
    <location>
        <begin position="118"/>
        <end position="137"/>
    </location>
</feature>
<dbReference type="PROSITE" id="PS50283">
    <property type="entry name" value="NA_SOLUT_SYMP_3"/>
    <property type="match status" value="1"/>
</dbReference>
<sequence>MNVTLAVSLAGMVVIGVLGFLGRRGRSANLAEWTVGRRSFGTFTMWFLQAGESFTTFTFLAVAGLAFTGGASATYAIPYIPLAYLGLYFLGPKVWRLGKEHHYLTQADFFQERYGSPLLGRVVAVMGVVFLLPYLQLQITGLGLIVKLVTGDAASGVLSMVLATVLTVAFVLWSGIRGVASTAYLKDALMILAIFLVIAVVPVHFAGGVSAVFRRLQQTDPQSLFVHTGHYDHTWWLTSILISAIGSMFLTLPHLWPPLLSARDGGVVRRNNIFLPLYQLAIMLPIIIGYTGLLVLPRGTEDNAVLLTLTARALPDWAVGFVAVAAAASAMVPAAVMCMGMSTLVAHNLVRPKGPRTQLWVNHGTVIAAAGLALVLGIVRPDLLANLLLLTFSGLAQLAPGLAAVVGRRRLLSTGPALLGMLAGVAVVAWMTFFDVSIAHINAGIVGLVVNIALAALAQLLVGKPRQFGSSTTRALAAETAD</sequence>
<feature type="transmembrane region" description="Helical" evidence="8">
    <location>
        <begin position="73"/>
        <end position="91"/>
    </location>
</feature>
<feature type="transmembrane region" description="Helical" evidence="8">
    <location>
        <begin position="359"/>
        <end position="379"/>
    </location>
</feature>
<evidence type="ECO:0000313" key="9">
    <source>
        <dbReference type="EMBL" id="MFD0920502.1"/>
    </source>
</evidence>
<comment type="subcellular location">
    <subcellularLocation>
        <location evidence="1">Membrane</location>
        <topology evidence="1">Multi-pass membrane protein</topology>
    </subcellularLocation>
</comment>
<feature type="transmembrane region" description="Helical" evidence="8">
    <location>
        <begin position="188"/>
        <end position="213"/>
    </location>
</feature>
<evidence type="ECO:0000313" key="10">
    <source>
        <dbReference type="Proteomes" id="UP001597018"/>
    </source>
</evidence>
<feature type="transmembrane region" description="Helical" evidence="8">
    <location>
        <begin position="273"/>
        <end position="297"/>
    </location>
</feature>
<evidence type="ECO:0000256" key="8">
    <source>
        <dbReference type="SAM" id="Phobius"/>
    </source>
</evidence>
<dbReference type="Gene3D" id="1.20.1730.10">
    <property type="entry name" value="Sodium/glucose cotransporter"/>
    <property type="match status" value="1"/>
</dbReference>
<comment type="caution">
    <text evidence="9">The sequence shown here is derived from an EMBL/GenBank/DDBJ whole genome shotgun (WGS) entry which is preliminary data.</text>
</comment>
<reference evidence="10" key="1">
    <citation type="journal article" date="2019" name="Int. J. Syst. Evol. Microbiol.">
        <title>The Global Catalogue of Microorganisms (GCM) 10K type strain sequencing project: providing services to taxonomists for standard genome sequencing and annotation.</title>
        <authorList>
            <consortium name="The Broad Institute Genomics Platform"/>
            <consortium name="The Broad Institute Genome Sequencing Center for Infectious Disease"/>
            <person name="Wu L."/>
            <person name="Ma J."/>
        </authorList>
    </citation>
    <scope>NUCLEOTIDE SEQUENCE [LARGE SCALE GENOMIC DNA]</scope>
    <source>
        <strain evidence="10">CCUG 56401</strain>
    </source>
</reference>
<dbReference type="InterPro" id="IPR001734">
    <property type="entry name" value="Na/solute_symporter"/>
</dbReference>
<comment type="similarity">
    <text evidence="2 7">Belongs to the sodium:solute symporter (SSF) (TC 2.A.21) family.</text>
</comment>
<feature type="transmembrane region" description="Helical" evidence="8">
    <location>
        <begin position="157"/>
        <end position="176"/>
    </location>
</feature>
<evidence type="ECO:0000256" key="3">
    <source>
        <dbReference type="ARBA" id="ARBA00022448"/>
    </source>
</evidence>
<feature type="transmembrane region" description="Helical" evidence="8">
    <location>
        <begin position="440"/>
        <end position="462"/>
    </location>
</feature>
<feature type="transmembrane region" description="Helical" evidence="8">
    <location>
        <begin position="385"/>
        <end position="405"/>
    </location>
</feature>
<protein>
    <submittedName>
        <fullName evidence="9">Sodium:solute symporter family protein</fullName>
    </submittedName>
</protein>
<dbReference type="RefSeq" id="WP_345600162.1">
    <property type="nucleotide sequence ID" value="NZ_BAABLT010000005.1"/>
</dbReference>
<dbReference type="Proteomes" id="UP001597018">
    <property type="component" value="Unassembled WGS sequence"/>
</dbReference>
<evidence type="ECO:0000256" key="4">
    <source>
        <dbReference type="ARBA" id="ARBA00022692"/>
    </source>
</evidence>
<dbReference type="PANTHER" id="PTHR48086:SF8">
    <property type="entry name" value="MONOCARBOXYLIC ACID PERMEASE"/>
    <property type="match status" value="1"/>
</dbReference>
<feature type="transmembrane region" description="Helical" evidence="8">
    <location>
        <begin position="317"/>
        <end position="338"/>
    </location>
</feature>
<gene>
    <name evidence="9" type="ORF">ACFQ16_12185</name>
</gene>
<evidence type="ECO:0000256" key="1">
    <source>
        <dbReference type="ARBA" id="ARBA00004141"/>
    </source>
</evidence>
<organism evidence="9 10">
    <name type="scientific">Saccharopolyspora rosea</name>
    <dbReference type="NCBI Taxonomy" id="524884"/>
    <lineage>
        <taxon>Bacteria</taxon>
        <taxon>Bacillati</taxon>
        <taxon>Actinomycetota</taxon>
        <taxon>Actinomycetes</taxon>
        <taxon>Pseudonocardiales</taxon>
        <taxon>Pseudonocardiaceae</taxon>
        <taxon>Saccharopolyspora</taxon>
    </lineage>
</organism>
<proteinExistence type="inferred from homology"/>
<keyword evidence="10" id="KW-1185">Reference proteome</keyword>
<name>A0ABW3FW04_9PSEU</name>
<feature type="transmembrane region" description="Helical" evidence="8">
    <location>
        <begin position="6"/>
        <end position="22"/>
    </location>
</feature>
<evidence type="ECO:0000256" key="2">
    <source>
        <dbReference type="ARBA" id="ARBA00006434"/>
    </source>
</evidence>
<keyword evidence="4 8" id="KW-0812">Transmembrane</keyword>
<dbReference type="PANTHER" id="PTHR48086">
    <property type="entry name" value="SODIUM/PROLINE SYMPORTER-RELATED"/>
    <property type="match status" value="1"/>
</dbReference>
<dbReference type="CDD" id="cd10322">
    <property type="entry name" value="SLC5sbd"/>
    <property type="match status" value="1"/>
</dbReference>
<accession>A0ABW3FW04</accession>
<feature type="transmembrane region" description="Helical" evidence="8">
    <location>
        <begin position="417"/>
        <end position="434"/>
    </location>
</feature>
<feature type="transmembrane region" description="Helical" evidence="8">
    <location>
        <begin position="43"/>
        <end position="67"/>
    </location>
</feature>
<dbReference type="Pfam" id="PF00474">
    <property type="entry name" value="SSF"/>
    <property type="match status" value="1"/>
</dbReference>